<proteinExistence type="predicted"/>
<protein>
    <submittedName>
        <fullName evidence="1">Uncharacterized protein</fullName>
    </submittedName>
</protein>
<name>A0A9P8FZ84_AURME</name>
<accession>A0A9P8FZ84</accession>
<comment type="caution">
    <text evidence="1">The sequence shown here is derived from an EMBL/GenBank/DDBJ whole genome shotgun (WGS) entry which is preliminary data.</text>
</comment>
<evidence type="ECO:0000313" key="1">
    <source>
        <dbReference type="EMBL" id="KAG9986458.1"/>
    </source>
</evidence>
<gene>
    <name evidence="1" type="ORF">KCU98_g4024</name>
</gene>
<organism evidence="1 2">
    <name type="scientific">Aureobasidium melanogenum</name>
    <name type="common">Aureobasidium pullulans var. melanogenum</name>
    <dbReference type="NCBI Taxonomy" id="46634"/>
    <lineage>
        <taxon>Eukaryota</taxon>
        <taxon>Fungi</taxon>
        <taxon>Dikarya</taxon>
        <taxon>Ascomycota</taxon>
        <taxon>Pezizomycotina</taxon>
        <taxon>Dothideomycetes</taxon>
        <taxon>Dothideomycetidae</taxon>
        <taxon>Dothideales</taxon>
        <taxon>Saccotheciaceae</taxon>
        <taxon>Aureobasidium</taxon>
    </lineage>
</organism>
<dbReference type="EMBL" id="JAHFXS010000306">
    <property type="protein sequence ID" value="KAG9986458.1"/>
    <property type="molecule type" value="Genomic_DNA"/>
</dbReference>
<evidence type="ECO:0000313" key="2">
    <source>
        <dbReference type="Proteomes" id="UP000729357"/>
    </source>
</evidence>
<dbReference type="AlphaFoldDB" id="A0A9P8FZ84"/>
<keyword evidence="2" id="KW-1185">Reference proteome</keyword>
<reference evidence="1" key="1">
    <citation type="journal article" date="2021" name="J Fungi (Basel)">
        <title>Virulence traits and population genomics of the black yeast Aureobasidium melanogenum.</title>
        <authorList>
            <person name="Cernosa A."/>
            <person name="Sun X."/>
            <person name="Gostincar C."/>
            <person name="Fang C."/>
            <person name="Gunde-Cimerman N."/>
            <person name="Song Z."/>
        </authorList>
    </citation>
    <scope>NUCLEOTIDE SEQUENCE</scope>
    <source>
        <strain evidence="1">EXF-9298</strain>
    </source>
</reference>
<dbReference type="Proteomes" id="UP000729357">
    <property type="component" value="Unassembled WGS sequence"/>
</dbReference>
<reference evidence="1" key="2">
    <citation type="submission" date="2021-08" db="EMBL/GenBank/DDBJ databases">
        <authorList>
            <person name="Gostincar C."/>
            <person name="Sun X."/>
            <person name="Song Z."/>
            <person name="Gunde-Cimerman N."/>
        </authorList>
    </citation>
    <scope>NUCLEOTIDE SEQUENCE</scope>
    <source>
        <strain evidence="1">EXF-9298</strain>
    </source>
</reference>
<feature type="non-terminal residue" evidence="1">
    <location>
        <position position="189"/>
    </location>
</feature>
<sequence length="189" mass="22151">MAEHTPRKHDPSTHFDATQDLDHAALNAQRNVIRQVNDLKAKNISNHEQLLRRRLNTNNHLFKCDHYNLQVTQYRLVFSGGSPLICTRPDGSINHFNSAKISLAIKLLEFDQKRADSLSAFYTAQKEYFKLIGEMKEIEVEIQQLLSSLNKDGQEEDDEMQESRKRFTMLEETRVQMMESWLEWLEELS</sequence>